<sequence>MRLYHAILSGPGLNKHAKTSGIATHKHCRCKRAPVDELSIECQQ</sequence>
<protein>
    <recommendedName>
        <fullName evidence="3">Orphan protein</fullName>
    </recommendedName>
</protein>
<name>A0ABR9EJG7_9GAMM</name>
<keyword evidence="2" id="KW-1185">Reference proteome</keyword>
<gene>
    <name evidence="1" type="ORF">PAUR_b1099</name>
</gene>
<accession>A0ABR9EJG7</accession>
<evidence type="ECO:0008006" key="3">
    <source>
        <dbReference type="Google" id="ProtNLM"/>
    </source>
</evidence>
<dbReference type="EMBL" id="AQGV01000015">
    <property type="protein sequence ID" value="MBE0370957.1"/>
    <property type="molecule type" value="Genomic_DNA"/>
</dbReference>
<comment type="caution">
    <text evidence="1">The sequence shown here is derived from an EMBL/GenBank/DDBJ whole genome shotgun (WGS) entry which is preliminary data.</text>
</comment>
<proteinExistence type="predicted"/>
<evidence type="ECO:0000313" key="1">
    <source>
        <dbReference type="EMBL" id="MBE0370957.1"/>
    </source>
</evidence>
<reference evidence="1 2" key="1">
    <citation type="submission" date="2015-03" db="EMBL/GenBank/DDBJ databases">
        <title>Genome sequence of Pseudoalteromonas aurantia.</title>
        <authorList>
            <person name="Xie B.-B."/>
            <person name="Rong J.-C."/>
            <person name="Qin Q.-L."/>
            <person name="Zhang Y.-Z."/>
        </authorList>
    </citation>
    <scope>NUCLEOTIDE SEQUENCE [LARGE SCALE GENOMIC DNA]</scope>
    <source>
        <strain evidence="1 2">208</strain>
    </source>
</reference>
<dbReference type="Proteomes" id="UP000615755">
    <property type="component" value="Unassembled WGS sequence"/>
</dbReference>
<dbReference type="RefSeq" id="WP_263973720.1">
    <property type="nucleotide sequence ID" value="NZ_AQGV01000015.1"/>
</dbReference>
<evidence type="ECO:0000313" key="2">
    <source>
        <dbReference type="Proteomes" id="UP000615755"/>
    </source>
</evidence>
<organism evidence="1 2">
    <name type="scientific">Pseudoalteromonas aurantia 208</name>
    <dbReference type="NCBI Taxonomy" id="1314867"/>
    <lineage>
        <taxon>Bacteria</taxon>
        <taxon>Pseudomonadati</taxon>
        <taxon>Pseudomonadota</taxon>
        <taxon>Gammaproteobacteria</taxon>
        <taxon>Alteromonadales</taxon>
        <taxon>Pseudoalteromonadaceae</taxon>
        <taxon>Pseudoalteromonas</taxon>
    </lineage>
</organism>